<evidence type="ECO:0000256" key="4">
    <source>
        <dbReference type="ARBA" id="ARBA00023136"/>
    </source>
</evidence>
<dbReference type="InterPro" id="IPR011990">
    <property type="entry name" value="TPR-like_helical_dom_sf"/>
</dbReference>
<evidence type="ECO:0000256" key="2">
    <source>
        <dbReference type="ARBA" id="ARBA00006275"/>
    </source>
</evidence>
<dbReference type="Gene3D" id="1.25.40.390">
    <property type="match status" value="1"/>
</dbReference>
<dbReference type="RefSeq" id="WP_107582623.1">
    <property type="nucleotide sequence ID" value="NZ_JAERMS010000004.1"/>
</dbReference>
<accession>A0ABS3M384</accession>
<evidence type="ECO:0000256" key="3">
    <source>
        <dbReference type="ARBA" id="ARBA00022729"/>
    </source>
</evidence>
<dbReference type="Pfam" id="PF14322">
    <property type="entry name" value="SusD-like_3"/>
    <property type="match status" value="1"/>
</dbReference>
<keyword evidence="9" id="KW-1185">Reference proteome</keyword>
<dbReference type="Proteomes" id="UP000664265">
    <property type="component" value="Unassembled WGS sequence"/>
</dbReference>
<sequence length="591" mass="67965">MKKIYICLALVALSCSSCDDYLDKKPISRMDSERFFANEEQLQLYANGLYLNMTPGAEGLTTGGSTCDYLARNTTDALLQKNFTASQMSGWTIGAWKDLFRVNYFLEHMGKAECPVEVINHYRGIARFWRALFYFEKVKTYGDVPWYNHTIDAKDTTALYKLRDDREVVMDSVLRDINYACDHITNRSETTVTPWMALAMKSRICLFEGTYRKYHAVNPSTGQPWKEQNAFQRYLRECIDASEKIIDSGQFKLYNTGKPETDYRHVFQQETPVRQEVIWAKEYSADLSSLHNLTQIFVSSGNLSNRWSPTQEFVNTYLNRDGSRFTDSPDYSTKTFVENCANRDCRLAQVMMAPGYTKANNNGVQIAAAPNWSVTMTGYQVIKYNMDGTYYEVTNHCSNAVPVIRYAEILLNEAEAKAELGQMTEKVWNQTIRPLRERAGVNGSVPAAADPYLISYYNEMVNDKWILEIRRERAIELFFEAAGLRYDDLMRWKEGEMLTKSLGSIYIGEKNRAVDTDGDGTPDLMVVDKAPGKKDKNVTYIDLSKTRFYTFKDGRLYVANDNVWENKKYVHPIPTAARVKNPNLKQNYGWE</sequence>
<feature type="domain" description="RagB/SusD" evidence="6">
    <location>
        <begin position="275"/>
        <end position="590"/>
    </location>
</feature>
<dbReference type="InterPro" id="IPR012944">
    <property type="entry name" value="SusD_RagB_dom"/>
</dbReference>
<evidence type="ECO:0000259" key="6">
    <source>
        <dbReference type="Pfam" id="PF07980"/>
    </source>
</evidence>
<evidence type="ECO:0000313" key="8">
    <source>
        <dbReference type="EMBL" id="MBO1362634.1"/>
    </source>
</evidence>
<keyword evidence="3" id="KW-0732">Signal</keyword>
<keyword evidence="5" id="KW-0998">Cell outer membrane</keyword>
<feature type="domain" description="SusD-like N-terminal" evidence="7">
    <location>
        <begin position="20"/>
        <end position="206"/>
    </location>
</feature>
<dbReference type="EMBL" id="JAERMS010000004">
    <property type="protein sequence ID" value="MBO1362634.1"/>
    <property type="molecule type" value="Genomic_DNA"/>
</dbReference>
<dbReference type="Pfam" id="PF07980">
    <property type="entry name" value="SusD_RagB"/>
    <property type="match status" value="1"/>
</dbReference>
<proteinExistence type="inferred from homology"/>
<dbReference type="SUPFAM" id="SSF48452">
    <property type="entry name" value="TPR-like"/>
    <property type="match status" value="1"/>
</dbReference>
<comment type="caution">
    <text evidence="8">The sequence shown here is derived from an EMBL/GenBank/DDBJ whole genome shotgun (WGS) entry which is preliminary data.</text>
</comment>
<evidence type="ECO:0000313" key="9">
    <source>
        <dbReference type="Proteomes" id="UP000664265"/>
    </source>
</evidence>
<organism evidence="8 9">
    <name type="scientific">Prevotella illustrans</name>
    <dbReference type="NCBI Taxonomy" id="2800387"/>
    <lineage>
        <taxon>Bacteria</taxon>
        <taxon>Pseudomonadati</taxon>
        <taxon>Bacteroidota</taxon>
        <taxon>Bacteroidia</taxon>
        <taxon>Bacteroidales</taxon>
        <taxon>Prevotellaceae</taxon>
        <taxon>Prevotella</taxon>
    </lineage>
</organism>
<comment type="similarity">
    <text evidence="2">Belongs to the SusD family.</text>
</comment>
<reference evidence="8 9" key="1">
    <citation type="submission" date="2021-01" db="EMBL/GenBank/DDBJ databases">
        <title>Prevotella A2931 sp. nov.</title>
        <authorList>
            <person name="Buhl M."/>
            <person name="Oberhettinger P."/>
        </authorList>
    </citation>
    <scope>NUCLEOTIDE SEQUENCE [LARGE SCALE GENOMIC DNA]</scope>
    <source>
        <strain evidence="8 9">A2931</strain>
    </source>
</reference>
<evidence type="ECO:0000256" key="5">
    <source>
        <dbReference type="ARBA" id="ARBA00023237"/>
    </source>
</evidence>
<evidence type="ECO:0000256" key="1">
    <source>
        <dbReference type="ARBA" id="ARBA00004442"/>
    </source>
</evidence>
<dbReference type="InterPro" id="IPR033985">
    <property type="entry name" value="SusD-like_N"/>
</dbReference>
<comment type="subcellular location">
    <subcellularLocation>
        <location evidence="1">Cell outer membrane</location>
    </subcellularLocation>
</comment>
<evidence type="ECO:0000259" key="7">
    <source>
        <dbReference type="Pfam" id="PF14322"/>
    </source>
</evidence>
<dbReference type="PROSITE" id="PS51257">
    <property type="entry name" value="PROKAR_LIPOPROTEIN"/>
    <property type="match status" value="1"/>
</dbReference>
<protein>
    <submittedName>
        <fullName evidence="8">RagB/SusD family nutrient uptake outer membrane protein</fullName>
    </submittedName>
</protein>
<keyword evidence="4" id="KW-0472">Membrane</keyword>
<name>A0ABS3M384_9BACT</name>
<gene>
    <name evidence="8" type="ORF">JHU38_02375</name>
</gene>